<dbReference type="RefSeq" id="WP_379692393.1">
    <property type="nucleotide sequence ID" value="NZ_JBHSXH010000009.1"/>
</dbReference>
<dbReference type="EMBL" id="JBHSXH010000009">
    <property type="protein sequence ID" value="MFC6823866.1"/>
    <property type="molecule type" value="Genomic_DNA"/>
</dbReference>
<dbReference type="InterPro" id="IPR055692">
    <property type="entry name" value="DUF7268"/>
</dbReference>
<protein>
    <submittedName>
        <fullName evidence="2">Uncharacterized protein</fullName>
    </submittedName>
</protein>
<feature type="transmembrane region" description="Helical" evidence="1">
    <location>
        <begin position="99"/>
        <end position="121"/>
    </location>
</feature>
<proteinExistence type="predicted"/>
<organism evidence="2 3">
    <name type="scientific">Halopelagius fulvigenes</name>
    <dbReference type="NCBI Taxonomy" id="1198324"/>
    <lineage>
        <taxon>Archaea</taxon>
        <taxon>Methanobacteriati</taxon>
        <taxon>Methanobacteriota</taxon>
        <taxon>Stenosarchaea group</taxon>
        <taxon>Halobacteria</taxon>
        <taxon>Halobacteriales</taxon>
        <taxon>Haloferacaceae</taxon>
    </lineage>
</organism>
<accession>A0ABD5TVP6</accession>
<reference evidence="2 3" key="1">
    <citation type="journal article" date="2019" name="Int. J. Syst. Evol. Microbiol.">
        <title>The Global Catalogue of Microorganisms (GCM) 10K type strain sequencing project: providing services to taxonomists for standard genome sequencing and annotation.</title>
        <authorList>
            <consortium name="The Broad Institute Genomics Platform"/>
            <consortium name="The Broad Institute Genome Sequencing Center for Infectious Disease"/>
            <person name="Wu L."/>
            <person name="Ma J."/>
        </authorList>
    </citation>
    <scope>NUCLEOTIDE SEQUENCE [LARGE SCALE GENOMIC DNA]</scope>
    <source>
        <strain evidence="2 3">YIM 94188</strain>
    </source>
</reference>
<gene>
    <name evidence="2" type="ORF">ACFQEV_02495</name>
</gene>
<evidence type="ECO:0000313" key="2">
    <source>
        <dbReference type="EMBL" id="MFC6823866.1"/>
    </source>
</evidence>
<dbReference type="AlphaFoldDB" id="A0ABD5TVP6"/>
<sequence>MSRTYPLFSRFPTSLRRRARIVGGAFVVGLAVGAFGTLAGGVARSIAWAANSAFLLGALVFGFGLLGWSGSMLAGRAFEEMTRRLDSGSDWTERDSRRAMARIGGFGAGAMLAAATLGTLLT</sequence>
<feature type="transmembrane region" description="Helical" evidence="1">
    <location>
        <begin position="21"/>
        <end position="47"/>
    </location>
</feature>
<dbReference type="Pfam" id="PF23930">
    <property type="entry name" value="DUF7268"/>
    <property type="match status" value="1"/>
</dbReference>
<evidence type="ECO:0000256" key="1">
    <source>
        <dbReference type="SAM" id="Phobius"/>
    </source>
</evidence>
<feature type="transmembrane region" description="Helical" evidence="1">
    <location>
        <begin position="53"/>
        <end position="78"/>
    </location>
</feature>
<keyword evidence="3" id="KW-1185">Reference proteome</keyword>
<keyword evidence="1" id="KW-0812">Transmembrane</keyword>
<keyword evidence="1" id="KW-1133">Transmembrane helix</keyword>
<comment type="caution">
    <text evidence="2">The sequence shown here is derived from an EMBL/GenBank/DDBJ whole genome shotgun (WGS) entry which is preliminary data.</text>
</comment>
<dbReference type="Proteomes" id="UP001596408">
    <property type="component" value="Unassembled WGS sequence"/>
</dbReference>
<name>A0ABD5TVP6_9EURY</name>
<keyword evidence="1" id="KW-0472">Membrane</keyword>
<evidence type="ECO:0000313" key="3">
    <source>
        <dbReference type="Proteomes" id="UP001596408"/>
    </source>
</evidence>